<evidence type="ECO:0000256" key="2">
    <source>
        <dbReference type="SAM" id="SignalP"/>
    </source>
</evidence>
<feature type="compositionally biased region" description="Gly residues" evidence="1">
    <location>
        <begin position="149"/>
        <end position="163"/>
    </location>
</feature>
<feature type="region of interest" description="Disordered" evidence="1">
    <location>
        <begin position="129"/>
        <end position="163"/>
    </location>
</feature>
<protein>
    <submittedName>
        <fullName evidence="3">Uncharacterized protein</fullName>
    </submittedName>
</protein>
<sequence>MGGGWAAWPRCWPTRWRAVVLCMFLALTATATLTAEQEEELVTLIDASASAVAHLPTTSRARDEIRLLHGKLTELQAAAATVTPEEWDIMLRALLRANHYGVAALREALAAEGLQEQLPLAAAHDDVSAGVSASGPRACPPSPSHRRGGGGGGSLGGGGGGGDGGDGGDGAPLCCASGLPCFFASVRCACEPSRTVSAAHAAAASAEIAVLAVGFSGSRWRSNGTAEISVHATIMPLCAQNKLTKPGVTRYSPRRSRLPRPTDRGPQTEDRVTPTKMSPIVESSAQFVVSWMPRTTPSIAHNAEKAMVNPASGEMRERGQTE</sequence>
<dbReference type="EMBL" id="HBIR01017540">
    <property type="protein sequence ID" value="CAE0542773.1"/>
    <property type="molecule type" value="Transcribed_RNA"/>
</dbReference>
<feature type="signal peptide" evidence="2">
    <location>
        <begin position="1"/>
        <end position="31"/>
    </location>
</feature>
<feature type="compositionally biased region" description="Basic and acidic residues" evidence="1">
    <location>
        <begin position="260"/>
        <end position="273"/>
    </location>
</feature>
<reference evidence="3" key="1">
    <citation type="submission" date="2021-01" db="EMBL/GenBank/DDBJ databases">
        <authorList>
            <person name="Corre E."/>
            <person name="Pelletier E."/>
            <person name="Niang G."/>
            <person name="Scheremetjew M."/>
            <person name="Finn R."/>
            <person name="Kale V."/>
            <person name="Holt S."/>
            <person name="Cochrane G."/>
            <person name="Meng A."/>
            <person name="Brown T."/>
            <person name="Cohen L."/>
        </authorList>
    </citation>
    <scope>NUCLEOTIDE SEQUENCE</scope>
    <source>
        <strain evidence="3">379</strain>
    </source>
</reference>
<evidence type="ECO:0000313" key="3">
    <source>
        <dbReference type="EMBL" id="CAE0542773.1"/>
    </source>
</evidence>
<evidence type="ECO:0000256" key="1">
    <source>
        <dbReference type="SAM" id="MobiDB-lite"/>
    </source>
</evidence>
<proteinExistence type="predicted"/>
<name>A0A7S3S387_EMIHU</name>
<organism evidence="3">
    <name type="scientific">Emiliania huxleyi</name>
    <name type="common">Coccolithophore</name>
    <name type="synonym">Pontosphaera huxleyi</name>
    <dbReference type="NCBI Taxonomy" id="2903"/>
    <lineage>
        <taxon>Eukaryota</taxon>
        <taxon>Haptista</taxon>
        <taxon>Haptophyta</taxon>
        <taxon>Prymnesiophyceae</taxon>
        <taxon>Isochrysidales</taxon>
        <taxon>Noelaerhabdaceae</taxon>
        <taxon>Emiliania</taxon>
    </lineage>
</organism>
<gene>
    <name evidence="3" type="ORF">EHUX00137_LOCUS13181</name>
</gene>
<feature type="region of interest" description="Disordered" evidence="1">
    <location>
        <begin position="248"/>
        <end position="275"/>
    </location>
</feature>
<accession>A0A7S3S387</accession>
<feature type="chain" id="PRO_5031159422" evidence="2">
    <location>
        <begin position="32"/>
        <end position="322"/>
    </location>
</feature>
<dbReference type="AlphaFoldDB" id="A0A7S3S387"/>
<keyword evidence="2" id="KW-0732">Signal</keyword>